<feature type="compositionally biased region" description="Basic and acidic residues" evidence="1">
    <location>
        <begin position="118"/>
        <end position="128"/>
    </location>
</feature>
<dbReference type="EMBL" id="CM000765">
    <property type="protein sequence ID" value="OQU81761.1"/>
    <property type="molecule type" value="Genomic_DNA"/>
</dbReference>
<evidence type="ECO:0000313" key="3">
    <source>
        <dbReference type="EMBL" id="OQU81761.1"/>
    </source>
</evidence>
<feature type="region of interest" description="Disordered" evidence="1">
    <location>
        <begin position="22"/>
        <end position="128"/>
    </location>
</feature>
<name>A0A1Z5RE37_SORBI</name>
<reference evidence="3 4" key="1">
    <citation type="journal article" date="2009" name="Nature">
        <title>The Sorghum bicolor genome and the diversification of grasses.</title>
        <authorList>
            <person name="Paterson A.H."/>
            <person name="Bowers J.E."/>
            <person name="Bruggmann R."/>
            <person name="Dubchak I."/>
            <person name="Grimwood J."/>
            <person name="Gundlach H."/>
            <person name="Haberer G."/>
            <person name="Hellsten U."/>
            <person name="Mitros T."/>
            <person name="Poliakov A."/>
            <person name="Schmutz J."/>
            <person name="Spannagl M."/>
            <person name="Tang H."/>
            <person name="Wang X."/>
            <person name="Wicker T."/>
            <person name="Bharti A.K."/>
            <person name="Chapman J."/>
            <person name="Feltus F.A."/>
            <person name="Gowik U."/>
            <person name="Grigoriev I.V."/>
            <person name="Lyons E."/>
            <person name="Maher C.A."/>
            <person name="Martis M."/>
            <person name="Narechania A."/>
            <person name="Otillar R.P."/>
            <person name="Penning B.W."/>
            <person name="Salamov A.A."/>
            <person name="Wang Y."/>
            <person name="Zhang L."/>
            <person name="Carpita N.C."/>
            <person name="Freeling M."/>
            <person name="Gingle A.R."/>
            <person name="Hash C.T."/>
            <person name="Keller B."/>
            <person name="Klein P."/>
            <person name="Kresovich S."/>
            <person name="McCann M.C."/>
            <person name="Ming R."/>
            <person name="Peterson D.G."/>
            <person name="Mehboob-ur-Rahman"/>
            <person name="Ware D."/>
            <person name="Westhoff P."/>
            <person name="Mayer K.F."/>
            <person name="Messing J."/>
            <person name="Rokhsar D.S."/>
        </authorList>
    </citation>
    <scope>NUCLEOTIDE SEQUENCE [LARGE SCALE GENOMIC DNA]</scope>
    <source>
        <strain evidence="4">cv. BTx623</strain>
    </source>
</reference>
<proteinExistence type="predicted"/>
<reference evidence="4" key="2">
    <citation type="journal article" date="2018" name="Plant J.">
        <title>The Sorghum bicolor reference genome: improved assembly, gene annotations, a transcriptome atlas, and signatures of genome organization.</title>
        <authorList>
            <person name="McCormick R.F."/>
            <person name="Truong S.K."/>
            <person name="Sreedasyam A."/>
            <person name="Jenkins J."/>
            <person name="Shu S."/>
            <person name="Sims D."/>
            <person name="Kennedy M."/>
            <person name="Amirebrahimi M."/>
            <person name="Weers B.D."/>
            <person name="McKinley B."/>
            <person name="Mattison A."/>
            <person name="Morishige D.T."/>
            <person name="Grimwood J."/>
            <person name="Schmutz J."/>
            <person name="Mullet J.E."/>
        </authorList>
    </citation>
    <scope>NUCLEOTIDE SEQUENCE [LARGE SCALE GENOMIC DNA]</scope>
    <source>
        <strain evidence="4">cv. BTx623</strain>
    </source>
</reference>
<feature type="signal peptide" evidence="2">
    <location>
        <begin position="1"/>
        <end position="16"/>
    </location>
</feature>
<dbReference type="AlphaFoldDB" id="A0A1Z5RE37"/>
<dbReference type="Gramene" id="OQU81761">
    <property type="protein sequence ID" value="OQU81761"/>
    <property type="gene ID" value="SORBI_3006G115532"/>
</dbReference>
<feature type="compositionally biased region" description="Polar residues" evidence="1">
    <location>
        <begin position="79"/>
        <end position="88"/>
    </location>
</feature>
<evidence type="ECO:0000256" key="2">
    <source>
        <dbReference type="SAM" id="SignalP"/>
    </source>
</evidence>
<keyword evidence="4" id="KW-1185">Reference proteome</keyword>
<protein>
    <submittedName>
        <fullName evidence="3">Uncharacterized protein</fullName>
    </submittedName>
</protein>
<organism evidence="3 4">
    <name type="scientific">Sorghum bicolor</name>
    <name type="common">Sorghum</name>
    <name type="synonym">Sorghum vulgare</name>
    <dbReference type="NCBI Taxonomy" id="4558"/>
    <lineage>
        <taxon>Eukaryota</taxon>
        <taxon>Viridiplantae</taxon>
        <taxon>Streptophyta</taxon>
        <taxon>Embryophyta</taxon>
        <taxon>Tracheophyta</taxon>
        <taxon>Spermatophyta</taxon>
        <taxon>Magnoliopsida</taxon>
        <taxon>Liliopsida</taxon>
        <taxon>Poales</taxon>
        <taxon>Poaceae</taxon>
        <taxon>PACMAD clade</taxon>
        <taxon>Panicoideae</taxon>
        <taxon>Andropogonodae</taxon>
        <taxon>Andropogoneae</taxon>
        <taxon>Sorghinae</taxon>
        <taxon>Sorghum</taxon>
    </lineage>
</organism>
<evidence type="ECO:0000313" key="4">
    <source>
        <dbReference type="Proteomes" id="UP000000768"/>
    </source>
</evidence>
<accession>A0A1Z5RE37</accession>
<dbReference type="InParanoid" id="A0A1Z5RE37"/>
<keyword evidence="2" id="KW-0732">Signal</keyword>
<gene>
    <name evidence="3" type="ORF">SORBI_3006G115532</name>
</gene>
<dbReference type="Proteomes" id="UP000000768">
    <property type="component" value="Chromosome 6"/>
</dbReference>
<sequence>MGHLGLVGWVWSAVYGGHPAPCQRHPSRAGPQKPKPQERASLVHTTKSERGVSRTRCSGPSLGDPGGGGGARRIPPADSSLSKATNWRTHAAASPDRSVVRCRQKAHARGGGGISRSSGEERRNGELRRKAAATDRACHCRSPRCSCSKARRWPPCLCLCLCLATTPLCWLLLRLYSTVPVWFG</sequence>
<feature type="chain" id="PRO_5012961522" evidence="2">
    <location>
        <begin position="17"/>
        <end position="184"/>
    </location>
</feature>
<evidence type="ECO:0000256" key="1">
    <source>
        <dbReference type="SAM" id="MobiDB-lite"/>
    </source>
</evidence>